<sequence length="203" mass="22489">MHGINTQGIPPELLKLPQWVLWKFELRDGKTTKVPYSITGEKAQSNNPRTWNSFEKTLNVYNGGQYDGIGIMFSKDDPLCGIDLDHCRDSETGKIEPRAKGIIESFHSFCEISPSGTGVHIIVKGKLPAGGRKKGDIEIYNKGRYFTVTGNHLDGTPPEINPAQEAIDWLLSTYFKKEEVAAQAPRPSSSPQACESDAELIQK</sequence>
<evidence type="ECO:0000256" key="1">
    <source>
        <dbReference type="SAM" id="MobiDB-lite"/>
    </source>
</evidence>
<feature type="non-terminal residue" evidence="2">
    <location>
        <position position="203"/>
    </location>
</feature>
<feature type="region of interest" description="Disordered" evidence="1">
    <location>
        <begin position="181"/>
        <end position="203"/>
    </location>
</feature>
<dbReference type="EMBL" id="DQZW01000122">
    <property type="protein sequence ID" value="HDL89773.1"/>
    <property type="molecule type" value="Genomic_DNA"/>
</dbReference>
<proteinExistence type="predicted"/>
<organism evidence="2">
    <name type="scientific">Thermodesulforhabdus norvegica</name>
    <dbReference type="NCBI Taxonomy" id="39841"/>
    <lineage>
        <taxon>Bacteria</taxon>
        <taxon>Pseudomonadati</taxon>
        <taxon>Thermodesulfobacteriota</taxon>
        <taxon>Syntrophobacteria</taxon>
        <taxon>Syntrophobacterales</taxon>
        <taxon>Thermodesulforhabdaceae</taxon>
        <taxon>Thermodesulforhabdus</taxon>
    </lineage>
</organism>
<dbReference type="Proteomes" id="UP000886355">
    <property type="component" value="Unassembled WGS sequence"/>
</dbReference>
<gene>
    <name evidence="2" type="ORF">ENG14_02585</name>
</gene>
<protein>
    <submittedName>
        <fullName evidence="2">DNA primase</fullName>
    </submittedName>
</protein>
<accession>A0A7C0WSS5</accession>
<reference evidence="2" key="1">
    <citation type="journal article" date="2020" name="mSystems">
        <title>Genome- and Community-Level Interaction Insights into Carbon Utilization and Element Cycling Functions of Hydrothermarchaeota in Hydrothermal Sediment.</title>
        <authorList>
            <person name="Zhou Z."/>
            <person name="Liu Y."/>
            <person name="Xu W."/>
            <person name="Pan J."/>
            <person name="Luo Z.H."/>
            <person name="Li M."/>
        </authorList>
    </citation>
    <scope>NUCLEOTIDE SEQUENCE [LARGE SCALE GENOMIC DNA]</scope>
    <source>
        <strain evidence="2">HyVt-19</strain>
    </source>
</reference>
<evidence type="ECO:0000313" key="2">
    <source>
        <dbReference type="EMBL" id="HDL89773.1"/>
    </source>
</evidence>
<name>A0A7C0WSS5_9BACT</name>
<comment type="caution">
    <text evidence="2">The sequence shown here is derived from an EMBL/GenBank/DDBJ whole genome shotgun (WGS) entry which is preliminary data.</text>
</comment>
<dbReference type="AlphaFoldDB" id="A0A7C0WSS5"/>